<evidence type="ECO:0000256" key="5">
    <source>
        <dbReference type="SAM" id="Phobius"/>
    </source>
</evidence>
<feature type="transmembrane region" description="Helical" evidence="5">
    <location>
        <begin position="92"/>
        <end position="112"/>
    </location>
</feature>
<evidence type="ECO:0000256" key="4">
    <source>
        <dbReference type="ARBA" id="ARBA00023136"/>
    </source>
</evidence>
<proteinExistence type="predicted"/>
<evidence type="ECO:0000256" key="2">
    <source>
        <dbReference type="ARBA" id="ARBA00022692"/>
    </source>
</evidence>
<reference evidence="6 7" key="1">
    <citation type="submission" date="2019-12" db="EMBL/GenBank/DDBJ databases">
        <title>The whole genome sequencing of a strain isolated from a Mars analog, Dalangtan Playa.</title>
        <authorList>
            <person name="Huang T."/>
        </authorList>
    </citation>
    <scope>NUCLEOTIDE SEQUENCE [LARGE SCALE GENOMIC DNA]</scope>
    <source>
        <strain evidence="6 7">DP4-553-S</strain>
    </source>
</reference>
<accession>A0ABX7VXK9</accession>
<keyword evidence="4 5" id="KW-0472">Membrane</keyword>
<comment type="subcellular location">
    <subcellularLocation>
        <location evidence="1">Membrane</location>
        <topology evidence="1">Multi-pass membrane protein</topology>
    </subcellularLocation>
</comment>
<organism evidence="6 7">
    <name type="scientific">Sediminibacillus dalangtanensis</name>
    <dbReference type="NCBI Taxonomy" id="2729421"/>
    <lineage>
        <taxon>Bacteria</taxon>
        <taxon>Bacillati</taxon>
        <taxon>Bacillota</taxon>
        <taxon>Bacilli</taxon>
        <taxon>Bacillales</taxon>
        <taxon>Bacillaceae</taxon>
        <taxon>Sediminibacillus</taxon>
    </lineage>
</organism>
<evidence type="ECO:0000313" key="7">
    <source>
        <dbReference type="Proteomes" id="UP000665043"/>
    </source>
</evidence>
<dbReference type="InterPro" id="IPR032808">
    <property type="entry name" value="DoxX"/>
</dbReference>
<keyword evidence="2 5" id="KW-0812">Transmembrane</keyword>
<gene>
    <name evidence="6" type="ORF">ERJ70_07715</name>
</gene>
<feature type="transmembrane region" description="Helical" evidence="5">
    <location>
        <begin position="67"/>
        <end position="86"/>
    </location>
</feature>
<evidence type="ECO:0000313" key="6">
    <source>
        <dbReference type="EMBL" id="QTN01432.1"/>
    </source>
</evidence>
<evidence type="ECO:0000256" key="3">
    <source>
        <dbReference type="ARBA" id="ARBA00022989"/>
    </source>
</evidence>
<feature type="transmembrane region" description="Helical" evidence="5">
    <location>
        <begin position="7"/>
        <end position="25"/>
    </location>
</feature>
<feature type="transmembrane region" description="Helical" evidence="5">
    <location>
        <begin position="37"/>
        <end position="60"/>
    </location>
</feature>
<dbReference type="Proteomes" id="UP000665043">
    <property type="component" value="Chromosome"/>
</dbReference>
<evidence type="ECO:0000256" key="1">
    <source>
        <dbReference type="ARBA" id="ARBA00004141"/>
    </source>
</evidence>
<sequence>MHSLHLIRYGVAYVFIASGLIKLLNPSFKEVFANTGIPSPATLLLLVALTEVIGGGFILFQFYVKRAVVPLLAIMIGALLLTKIPLLHAGFLSFAFEARLDIIMIILLAILWKSYGK</sequence>
<keyword evidence="3 5" id="KW-1133">Transmembrane helix</keyword>
<dbReference type="EMBL" id="CP046956">
    <property type="protein sequence ID" value="QTN01432.1"/>
    <property type="molecule type" value="Genomic_DNA"/>
</dbReference>
<keyword evidence="7" id="KW-1185">Reference proteome</keyword>
<protein>
    <submittedName>
        <fullName evidence="6">DoxX family membrane protein</fullName>
    </submittedName>
</protein>
<name>A0ABX7VXK9_9BACI</name>
<dbReference type="Pfam" id="PF07681">
    <property type="entry name" value="DoxX"/>
    <property type="match status" value="1"/>
</dbReference>